<feature type="domain" description="Transposase MuDR plant" evidence="2">
    <location>
        <begin position="95"/>
        <end position="138"/>
    </location>
</feature>
<feature type="region of interest" description="Disordered" evidence="1">
    <location>
        <begin position="1"/>
        <end position="66"/>
    </location>
</feature>
<feature type="compositionally biased region" description="Low complexity" evidence="1">
    <location>
        <begin position="190"/>
        <end position="205"/>
    </location>
</feature>
<name>A0A444XZP7_ARAHY</name>
<evidence type="ECO:0000259" key="2">
    <source>
        <dbReference type="Pfam" id="PF03108"/>
    </source>
</evidence>
<gene>
    <name evidence="3" type="ORF">Ahy_B08g090218</name>
</gene>
<dbReference type="AlphaFoldDB" id="A0A444XZP7"/>
<dbReference type="EMBL" id="SDMP01000018">
    <property type="protein sequence ID" value="RYQ95162.1"/>
    <property type="molecule type" value="Genomic_DNA"/>
</dbReference>
<evidence type="ECO:0000313" key="4">
    <source>
        <dbReference type="Proteomes" id="UP000289738"/>
    </source>
</evidence>
<feature type="region of interest" description="Disordered" evidence="1">
    <location>
        <begin position="153"/>
        <end position="205"/>
    </location>
</feature>
<dbReference type="Pfam" id="PF03108">
    <property type="entry name" value="DBD_Tnp_Mut"/>
    <property type="match status" value="1"/>
</dbReference>
<accession>A0A444XZP7</accession>
<protein>
    <recommendedName>
        <fullName evidence="2">Transposase MuDR plant domain-containing protein</fullName>
    </recommendedName>
</protein>
<sequence length="205" mass="22422">MKASNPNVNVTRGAKAKTQVRKKGDGGPRAAGPDSVEPSPNDNNGLHQGNGTEPRKPSTFTEEIGVEPRDELDIDFDYESEAFLTPPDSKFGEVQFQLRMEFETLDQFKKALKDYAIAEGRRIFYIKNDKRRVRAACVHGGFMAGKEIQKDKAKAGLRAKREAKAKEDGSNGGEEENAVDDIIAETNSTEANPEPVANVVVNDGV</sequence>
<feature type="compositionally biased region" description="Acidic residues" evidence="1">
    <location>
        <begin position="173"/>
        <end position="183"/>
    </location>
</feature>
<organism evidence="3 4">
    <name type="scientific">Arachis hypogaea</name>
    <name type="common">Peanut</name>
    <dbReference type="NCBI Taxonomy" id="3818"/>
    <lineage>
        <taxon>Eukaryota</taxon>
        <taxon>Viridiplantae</taxon>
        <taxon>Streptophyta</taxon>
        <taxon>Embryophyta</taxon>
        <taxon>Tracheophyta</taxon>
        <taxon>Spermatophyta</taxon>
        <taxon>Magnoliopsida</taxon>
        <taxon>eudicotyledons</taxon>
        <taxon>Gunneridae</taxon>
        <taxon>Pentapetalae</taxon>
        <taxon>rosids</taxon>
        <taxon>fabids</taxon>
        <taxon>Fabales</taxon>
        <taxon>Fabaceae</taxon>
        <taxon>Papilionoideae</taxon>
        <taxon>50 kb inversion clade</taxon>
        <taxon>dalbergioids sensu lato</taxon>
        <taxon>Dalbergieae</taxon>
        <taxon>Pterocarpus clade</taxon>
        <taxon>Arachis</taxon>
    </lineage>
</organism>
<dbReference type="InterPro" id="IPR004332">
    <property type="entry name" value="Transposase_MuDR"/>
</dbReference>
<reference evidence="3 4" key="1">
    <citation type="submission" date="2019-01" db="EMBL/GenBank/DDBJ databases">
        <title>Sequencing of cultivated peanut Arachis hypogaea provides insights into genome evolution and oil improvement.</title>
        <authorList>
            <person name="Chen X."/>
        </authorList>
    </citation>
    <scope>NUCLEOTIDE SEQUENCE [LARGE SCALE GENOMIC DNA]</scope>
    <source>
        <strain evidence="4">cv. Fuhuasheng</strain>
        <tissue evidence="3">Leaves</tissue>
    </source>
</reference>
<proteinExistence type="predicted"/>
<keyword evidence="4" id="KW-1185">Reference proteome</keyword>
<feature type="compositionally biased region" description="Basic and acidic residues" evidence="1">
    <location>
        <begin position="153"/>
        <end position="169"/>
    </location>
</feature>
<feature type="compositionally biased region" description="Polar residues" evidence="1">
    <location>
        <begin position="38"/>
        <end position="51"/>
    </location>
</feature>
<evidence type="ECO:0000256" key="1">
    <source>
        <dbReference type="SAM" id="MobiDB-lite"/>
    </source>
</evidence>
<evidence type="ECO:0000313" key="3">
    <source>
        <dbReference type="EMBL" id="RYQ95162.1"/>
    </source>
</evidence>
<comment type="caution">
    <text evidence="3">The sequence shown here is derived from an EMBL/GenBank/DDBJ whole genome shotgun (WGS) entry which is preliminary data.</text>
</comment>
<feature type="compositionally biased region" description="Polar residues" evidence="1">
    <location>
        <begin position="1"/>
        <end position="10"/>
    </location>
</feature>
<dbReference type="Proteomes" id="UP000289738">
    <property type="component" value="Chromosome B08"/>
</dbReference>